<sequence length="30" mass="3375">MALSKHGSTRSLMEKCEYAMLTTPLIMSML</sequence>
<protein>
    <submittedName>
        <fullName evidence="1">Uncharacterized protein</fullName>
    </submittedName>
</protein>
<dbReference type="EMBL" id="JAUSZV010000005">
    <property type="protein sequence ID" value="MDQ0904834.1"/>
    <property type="molecule type" value="Genomic_DNA"/>
</dbReference>
<organism evidence="1 2">
    <name type="scientific">Streptomyces canus</name>
    <dbReference type="NCBI Taxonomy" id="58343"/>
    <lineage>
        <taxon>Bacteria</taxon>
        <taxon>Bacillati</taxon>
        <taxon>Actinomycetota</taxon>
        <taxon>Actinomycetes</taxon>
        <taxon>Kitasatosporales</taxon>
        <taxon>Streptomycetaceae</taxon>
        <taxon>Streptomyces</taxon>
        <taxon>Streptomyces aurantiacus group</taxon>
    </lineage>
</organism>
<dbReference type="AlphaFoldDB" id="A0AAW8F3W0"/>
<reference evidence="1" key="1">
    <citation type="submission" date="2023-07" db="EMBL/GenBank/DDBJ databases">
        <title>Comparative genomics of wheat-associated soil bacteria to identify genetic determinants of phenazine resistance.</title>
        <authorList>
            <person name="Mouncey N."/>
        </authorList>
    </citation>
    <scope>NUCLEOTIDE SEQUENCE</scope>
    <source>
        <strain evidence="1">V4I22</strain>
    </source>
</reference>
<accession>A0AAW8F3W0</accession>
<name>A0AAW8F3W0_9ACTN</name>
<dbReference type="Proteomes" id="UP001234216">
    <property type="component" value="Unassembled WGS sequence"/>
</dbReference>
<comment type="caution">
    <text evidence="1">The sequence shown here is derived from an EMBL/GenBank/DDBJ whole genome shotgun (WGS) entry which is preliminary data.</text>
</comment>
<evidence type="ECO:0000313" key="2">
    <source>
        <dbReference type="Proteomes" id="UP001234216"/>
    </source>
</evidence>
<evidence type="ECO:0000313" key="1">
    <source>
        <dbReference type="EMBL" id="MDQ0904834.1"/>
    </source>
</evidence>
<gene>
    <name evidence="1" type="ORF">QFZ22_000819</name>
</gene>
<proteinExistence type="predicted"/>